<dbReference type="AlphaFoldDB" id="A0A4P7UGE0"/>
<dbReference type="InterPro" id="IPR002912">
    <property type="entry name" value="ACT_dom"/>
</dbReference>
<reference evidence="3 4" key="1">
    <citation type="journal article" date="2008" name="Int. J. Syst. Evol. Microbiol.">
        <title>Nocardioides daphniae sp. nov., isolated from Daphnia cucullata (Crustacea: Cladocera).</title>
        <authorList>
            <person name="Toth E.M."/>
            <person name="Keki Z."/>
            <person name="Homonnay Z.G."/>
            <person name="Borsodi A.K."/>
            <person name="Marialigeti K."/>
            <person name="Schumann P."/>
        </authorList>
    </citation>
    <scope>NUCLEOTIDE SEQUENCE [LARGE SCALE GENOMIC DNA]</scope>
    <source>
        <strain evidence="3 4">JCM 16608</strain>
    </source>
</reference>
<dbReference type="OrthoDB" id="5243606at2"/>
<name>A0A4P7UGE0_9ACTN</name>
<dbReference type="EMBL" id="BMCK01000001">
    <property type="protein sequence ID" value="GGD12484.1"/>
    <property type="molecule type" value="Genomic_DNA"/>
</dbReference>
<dbReference type="InterPro" id="IPR045865">
    <property type="entry name" value="ACT-like_dom_sf"/>
</dbReference>
<accession>A0A4P7UGE0</accession>
<dbReference type="EMBL" id="CP038462">
    <property type="protein sequence ID" value="QCC78431.1"/>
    <property type="molecule type" value="Genomic_DNA"/>
</dbReference>
<protein>
    <submittedName>
        <fullName evidence="3">Amino acid-binding protein</fullName>
    </submittedName>
</protein>
<feature type="domain" description="ACT" evidence="1">
    <location>
        <begin position="4"/>
        <end position="78"/>
    </location>
</feature>
<evidence type="ECO:0000313" key="5">
    <source>
        <dbReference type="Proteomes" id="UP000630594"/>
    </source>
</evidence>
<dbReference type="Proteomes" id="UP000630594">
    <property type="component" value="Unassembled WGS sequence"/>
</dbReference>
<dbReference type="Gene3D" id="3.30.70.260">
    <property type="match status" value="1"/>
</dbReference>
<evidence type="ECO:0000313" key="2">
    <source>
        <dbReference type="EMBL" id="GGD12484.1"/>
    </source>
</evidence>
<proteinExistence type="predicted"/>
<dbReference type="Proteomes" id="UP000297025">
    <property type="component" value="Chromosome"/>
</dbReference>
<dbReference type="KEGG" id="ndp:E2C04_16745"/>
<evidence type="ECO:0000313" key="4">
    <source>
        <dbReference type="Proteomes" id="UP000297025"/>
    </source>
</evidence>
<reference evidence="3" key="4">
    <citation type="submission" date="2019-03" db="EMBL/GenBank/DDBJ databases">
        <authorList>
            <person name="Huang Y."/>
        </authorList>
    </citation>
    <scope>NUCLEOTIDE SEQUENCE</scope>
    <source>
        <strain evidence="3">JCM 16608</strain>
    </source>
</reference>
<keyword evidence="5" id="KW-1185">Reference proteome</keyword>
<reference evidence="2" key="5">
    <citation type="submission" date="2024-05" db="EMBL/GenBank/DDBJ databases">
        <authorList>
            <person name="Sun Q."/>
            <person name="Sedlacek I."/>
        </authorList>
    </citation>
    <scope>NUCLEOTIDE SEQUENCE</scope>
    <source>
        <strain evidence="2">CCM 7403</strain>
    </source>
</reference>
<evidence type="ECO:0000259" key="1">
    <source>
        <dbReference type="PROSITE" id="PS51671"/>
    </source>
</evidence>
<organism evidence="3 4">
    <name type="scientific">Nocardioides daphniae</name>
    <dbReference type="NCBI Taxonomy" id="402297"/>
    <lineage>
        <taxon>Bacteria</taxon>
        <taxon>Bacillati</taxon>
        <taxon>Actinomycetota</taxon>
        <taxon>Actinomycetes</taxon>
        <taxon>Propionibacteriales</taxon>
        <taxon>Nocardioidaceae</taxon>
        <taxon>Nocardioides</taxon>
    </lineage>
</organism>
<dbReference type="SUPFAM" id="SSF55021">
    <property type="entry name" value="ACT-like"/>
    <property type="match status" value="1"/>
</dbReference>
<reference evidence="5" key="3">
    <citation type="journal article" date="2019" name="Int. J. Syst. Evol. Microbiol.">
        <title>The Global Catalogue of Microorganisms (GCM) 10K type strain sequencing project: providing services to taxonomists for standard genome sequencing and annotation.</title>
        <authorList>
            <consortium name="The Broad Institute Genomics Platform"/>
            <consortium name="The Broad Institute Genome Sequencing Center for Infectious Disease"/>
            <person name="Wu L."/>
            <person name="Ma J."/>
        </authorList>
    </citation>
    <scope>NUCLEOTIDE SEQUENCE [LARGE SCALE GENOMIC DNA]</scope>
    <source>
        <strain evidence="5">CCM 7403</strain>
    </source>
</reference>
<evidence type="ECO:0000313" key="3">
    <source>
        <dbReference type="EMBL" id="QCC78431.1"/>
    </source>
</evidence>
<dbReference type="RefSeq" id="WP_135833468.1">
    <property type="nucleotide sequence ID" value="NZ_BMCK01000001.1"/>
</dbReference>
<sequence>MPFLLRLELPDVPGSLGRVASAIGESGADIEAILIVEKTDRGTAIDDVLLELPPGKMPDSVLSACATLDGVKVLWISRYAAGTNLTMDLELVEELTAHPGETHERMLRLMPETFRVDWAVRARKNSHGEAEIVDHTGAAPEEVRWFDVDRASHVESWDDNQVVCVVPLGSEIFLLGRRGGPEFLDSEVARMGHLVALSNSIRHGGFGS</sequence>
<reference evidence="2" key="2">
    <citation type="journal article" date="2014" name="Int. J. Syst. Evol. Microbiol.">
        <title>Complete genome of a new Firmicutes species belonging to the dominant human colonic microbiota ('Ruminococcus bicirculans') reveals two chromosomes and a selective capacity to utilize plant glucans.</title>
        <authorList>
            <consortium name="NISC Comparative Sequencing Program"/>
            <person name="Wegmann U."/>
            <person name="Louis P."/>
            <person name="Goesmann A."/>
            <person name="Henrissat B."/>
            <person name="Duncan S.H."/>
            <person name="Flint H.J."/>
        </authorList>
    </citation>
    <scope>NUCLEOTIDE SEQUENCE</scope>
    <source>
        <strain evidence="2">CCM 7403</strain>
    </source>
</reference>
<gene>
    <name evidence="3" type="ORF">E2C04_16745</name>
    <name evidence="2" type="ORF">GCM10007231_09340</name>
</gene>
<dbReference type="PROSITE" id="PS51671">
    <property type="entry name" value="ACT"/>
    <property type="match status" value="1"/>
</dbReference>